<evidence type="ECO:0000256" key="1">
    <source>
        <dbReference type="ARBA" id="ARBA00004496"/>
    </source>
</evidence>
<gene>
    <name evidence="11" type="ORF">A2824_00640</name>
</gene>
<evidence type="ECO:0000256" key="10">
    <source>
        <dbReference type="ARBA" id="ARBA00032441"/>
    </source>
</evidence>
<evidence type="ECO:0000256" key="4">
    <source>
        <dbReference type="ARBA" id="ARBA00022490"/>
    </source>
</evidence>
<dbReference type="PANTHER" id="PTHR33540:SF2">
    <property type="entry name" value="TRNA THREONYLCARBAMOYLADENOSINE BIOSYNTHESIS PROTEIN TSAE"/>
    <property type="match status" value="1"/>
</dbReference>
<evidence type="ECO:0000256" key="8">
    <source>
        <dbReference type="ARBA" id="ARBA00022840"/>
    </source>
</evidence>
<dbReference type="Pfam" id="PF02367">
    <property type="entry name" value="TsaE"/>
    <property type="match status" value="1"/>
</dbReference>
<dbReference type="InterPro" id="IPR027417">
    <property type="entry name" value="P-loop_NTPase"/>
</dbReference>
<dbReference type="PANTHER" id="PTHR33540">
    <property type="entry name" value="TRNA THREONYLCARBAMOYLADENOSINE BIOSYNTHESIS PROTEIN TSAE"/>
    <property type="match status" value="1"/>
</dbReference>
<comment type="subcellular location">
    <subcellularLocation>
        <location evidence="1">Cytoplasm</location>
    </subcellularLocation>
</comment>
<evidence type="ECO:0000256" key="9">
    <source>
        <dbReference type="ARBA" id="ARBA00022842"/>
    </source>
</evidence>
<name>A0A1F6VHN1_9BACT</name>
<dbReference type="GO" id="GO:0002949">
    <property type="term" value="P:tRNA threonylcarbamoyladenosine modification"/>
    <property type="evidence" value="ECO:0007669"/>
    <property type="project" value="InterPro"/>
</dbReference>
<evidence type="ECO:0000313" key="12">
    <source>
        <dbReference type="Proteomes" id="UP000178059"/>
    </source>
</evidence>
<keyword evidence="8" id="KW-0067">ATP-binding</keyword>
<keyword evidence="5" id="KW-0819">tRNA processing</keyword>
<keyword evidence="9" id="KW-0460">Magnesium</keyword>
<evidence type="ECO:0000256" key="5">
    <source>
        <dbReference type="ARBA" id="ARBA00022694"/>
    </source>
</evidence>
<dbReference type="STRING" id="1801743.A2824_00640"/>
<dbReference type="Gene3D" id="3.40.50.300">
    <property type="entry name" value="P-loop containing nucleotide triphosphate hydrolases"/>
    <property type="match status" value="1"/>
</dbReference>
<evidence type="ECO:0000313" key="11">
    <source>
        <dbReference type="EMBL" id="OGI69076.1"/>
    </source>
</evidence>
<reference evidence="11 12" key="1">
    <citation type="journal article" date="2016" name="Nat. Commun.">
        <title>Thousands of microbial genomes shed light on interconnected biogeochemical processes in an aquifer system.</title>
        <authorList>
            <person name="Anantharaman K."/>
            <person name="Brown C.T."/>
            <person name="Hug L.A."/>
            <person name="Sharon I."/>
            <person name="Castelle C.J."/>
            <person name="Probst A.J."/>
            <person name="Thomas B.C."/>
            <person name="Singh A."/>
            <person name="Wilkins M.J."/>
            <person name="Karaoz U."/>
            <person name="Brodie E.L."/>
            <person name="Williams K.H."/>
            <person name="Hubbard S.S."/>
            <person name="Banfield J.F."/>
        </authorList>
    </citation>
    <scope>NUCLEOTIDE SEQUENCE [LARGE SCALE GENOMIC DNA]</scope>
</reference>
<keyword evidence="7" id="KW-0547">Nucleotide-binding</keyword>
<keyword evidence="11" id="KW-0808">Transferase</keyword>
<sequence length="148" mass="17083">MKTVSKNIKETAKLANALLKQVIEKKSGRNRALVIGLCGELGSGKTTFTQELAKLLDIKEHVVSPTFVLMKTYKLRSTNYKLLIHIDAYRLEKPKELLKLGWRNLIKDPKNLILVEWADKIKKILPKDAIFIYFSHLGRNKRRIEIKT</sequence>
<evidence type="ECO:0000256" key="3">
    <source>
        <dbReference type="ARBA" id="ARBA00019010"/>
    </source>
</evidence>
<dbReference type="SUPFAM" id="SSF52540">
    <property type="entry name" value="P-loop containing nucleoside triphosphate hydrolases"/>
    <property type="match status" value="1"/>
</dbReference>
<dbReference type="NCBIfam" id="TIGR00150">
    <property type="entry name" value="T6A_YjeE"/>
    <property type="match status" value="1"/>
</dbReference>
<dbReference type="GO" id="GO:0005737">
    <property type="term" value="C:cytoplasm"/>
    <property type="evidence" value="ECO:0007669"/>
    <property type="project" value="UniProtKB-SubCell"/>
</dbReference>
<dbReference type="AlphaFoldDB" id="A0A1F6VHN1"/>
<comment type="similarity">
    <text evidence="2">Belongs to the TsaE family.</text>
</comment>
<comment type="caution">
    <text evidence="11">The sequence shown here is derived from an EMBL/GenBank/DDBJ whole genome shotgun (WGS) entry which is preliminary data.</text>
</comment>
<organism evidence="11 12">
    <name type="scientific">Candidatus Nomurabacteria bacterium RIFCSPHIGHO2_01_FULL_42_16</name>
    <dbReference type="NCBI Taxonomy" id="1801743"/>
    <lineage>
        <taxon>Bacteria</taxon>
        <taxon>Candidatus Nomuraibacteriota</taxon>
    </lineage>
</organism>
<dbReference type="InterPro" id="IPR003442">
    <property type="entry name" value="T6A_TsaE"/>
</dbReference>
<proteinExistence type="inferred from homology"/>
<keyword evidence="6" id="KW-0479">Metal-binding</keyword>
<dbReference type="GO" id="GO:0016740">
    <property type="term" value="F:transferase activity"/>
    <property type="evidence" value="ECO:0007669"/>
    <property type="project" value="UniProtKB-KW"/>
</dbReference>
<evidence type="ECO:0000256" key="2">
    <source>
        <dbReference type="ARBA" id="ARBA00007599"/>
    </source>
</evidence>
<evidence type="ECO:0000256" key="7">
    <source>
        <dbReference type="ARBA" id="ARBA00022741"/>
    </source>
</evidence>
<dbReference type="EMBL" id="MFTT01000034">
    <property type="protein sequence ID" value="OGI69076.1"/>
    <property type="molecule type" value="Genomic_DNA"/>
</dbReference>
<keyword evidence="4" id="KW-0963">Cytoplasm</keyword>
<evidence type="ECO:0000256" key="6">
    <source>
        <dbReference type="ARBA" id="ARBA00022723"/>
    </source>
</evidence>
<dbReference type="Proteomes" id="UP000178059">
    <property type="component" value="Unassembled WGS sequence"/>
</dbReference>
<accession>A0A1F6VHN1</accession>
<dbReference type="GO" id="GO:0005524">
    <property type="term" value="F:ATP binding"/>
    <property type="evidence" value="ECO:0007669"/>
    <property type="project" value="UniProtKB-KW"/>
</dbReference>
<dbReference type="GO" id="GO:0046872">
    <property type="term" value="F:metal ion binding"/>
    <property type="evidence" value="ECO:0007669"/>
    <property type="project" value="UniProtKB-KW"/>
</dbReference>
<protein>
    <recommendedName>
        <fullName evidence="3">tRNA threonylcarbamoyladenosine biosynthesis protein TsaE</fullName>
    </recommendedName>
    <alternativeName>
        <fullName evidence="10">t(6)A37 threonylcarbamoyladenosine biosynthesis protein TsaE</fullName>
    </alternativeName>
</protein>